<organism evidence="5 6">
    <name type="scientific">Chelonoidis abingdonii</name>
    <name type="common">Abingdon island giant tortoise</name>
    <name type="synonym">Testudo abingdonii</name>
    <dbReference type="NCBI Taxonomy" id="106734"/>
    <lineage>
        <taxon>Eukaryota</taxon>
        <taxon>Metazoa</taxon>
        <taxon>Chordata</taxon>
        <taxon>Craniata</taxon>
        <taxon>Vertebrata</taxon>
        <taxon>Euteleostomi</taxon>
        <taxon>Archelosauria</taxon>
        <taxon>Testudinata</taxon>
        <taxon>Testudines</taxon>
        <taxon>Cryptodira</taxon>
        <taxon>Durocryptodira</taxon>
        <taxon>Testudinoidea</taxon>
        <taxon>Testudinidae</taxon>
        <taxon>Chelonoidis</taxon>
    </lineage>
</organism>
<keyword evidence="2" id="KW-0964">Secreted</keyword>
<evidence type="ECO:0000256" key="1">
    <source>
        <dbReference type="ARBA" id="ARBA00004613"/>
    </source>
</evidence>
<dbReference type="GO" id="GO:0005615">
    <property type="term" value="C:extracellular space"/>
    <property type="evidence" value="ECO:0007669"/>
    <property type="project" value="TreeGrafter"/>
</dbReference>
<dbReference type="InterPro" id="IPR050605">
    <property type="entry name" value="Olfactomedin-like_domain"/>
</dbReference>
<dbReference type="AlphaFoldDB" id="A0A8C0JFU3"/>
<dbReference type="GeneTree" id="ENSGT00940000155454"/>
<dbReference type="PANTHER" id="PTHR23192">
    <property type="entry name" value="OLFACTOMEDIN-RELATED"/>
    <property type="match status" value="1"/>
</dbReference>
<dbReference type="PROSITE" id="PS51132">
    <property type="entry name" value="OLF"/>
    <property type="match status" value="1"/>
</dbReference>
<accession>A0A8C0JFU3</accession>
<dbReference type="InterPro" id="IPR003112">
    <property type="entry name" value="Olfac-like_dom"/>
</dbReference>
<proteinExistence type="predicted"/>
<evidence type="ECO:0000256" key="3">
    <source>
        <dbReference type="PROSITE-ProRule" id="PRU00446"/>
    </source>
</evidence>
<dbReference type="SMART" id="SM00284">
    <property type="entry name" value="OLF"/>
    <property type="match status" value="1"/>
</dbReference>
<keyword evidence="6" id="KW-1185">Reference proteome</keyword>
<comment type="caution">
    <text evidence="3">Lacks conserved residue(s) required for the propagation of feature annotation.</text>
</comment>
<protein>
    <recommendedName>
        <fullName evidence="4">Olfactomedin-like domain-containing protein</fullName>
    </recommendedName>
</protein>
<name>A0A8C0JFU3_CHEAB</name>
<dbReference type="GO" id="GO:0007165">
    <property type="term" value="P:signal transduction"/>
    <property type="evidence" value="ECO:0007669"/>
    <property type="project" value="TreeGrafter"/>
</dbReference>
<evidence type="ECO:0000313" key="5">
    <source>
        <dbReference type="Ensembl" id="ENSCABP00000031776.1"/>
    </source>
</evidence>
<sequence length="561" mass="62254">MGAEGGANLPSFCRAWLHNGIYSNSPHHPPHHQLWVLCSSLPTHSPLLPQPWLPPCTQICSAPHSRLIAPASLALVPPALPVPLTPDPQPLLAQPWAPPSPASAVQNLSSVMDASGHCVCTVILPDDTFPLRRIELLESSAHNLTLRVQREMEKLQEYGQRLAWYEAKLQNASHRLQLLEAGDLTPTELDFQELRKEIGEMESFVGHLRSSLNGSDTTVELQNMSVTVSALESYDKNHVVAMRQELTTLRQRLAECQKDKPLLGRQPPIGESLPGVLAGLVVPGPLEGKNSPMVRALGMCNHQGIWRIGKPTVVQLNWRGASYKAGAWGKESALRARRKERYWVAPLNLDGRRLDSVRLYGSYQDLLLARNSTDQLITGFGQGAGPVLYNGSFYYNCYNARDLCRLDLESGAVDRKAVPNATFNNRFSYAGTSWQGLDLAADESGLWVLYATERSEGDIVIGRLGPGSLAPEKTWQTSQYKPAATNAFMVCGVLYATRAVSTRREEIFYAYDTHTGQESRLSLPLDKVTDVVRSLSYNPTDHKLYMFSDGYLLRYDVLFRP</sequence>
<dbReference type="Pfam" id="PF02191">
    <property type="entry name" value="OLF"/>
    <property type="match status" value="1"/>
</dbReference>
<dbReference type="PANTHER" id="PTHR23192:SF7">
    <property type="entry name" value="OLFACTOMEDIN-4"/>
    <property type="match status" value="1"/>
</dbReference>
<dbReference type="Ensembl" id="ENSCABT00000034825.1">
    <property type="protein sequence ID" value="ENSCABP00000031776.1"/>
    <property type="gene ID" value="ENSCABG00000023196.1"/>
</dbReference>
<evidence type="ECO:0000256" key="2">
    <source>
        <dbReference type="ARBA" id="ARBA00022525"/>
    </source>
</evidence>
<reference evidence="5" key="1">
    <citation type="submission" date="2025-08" db="UniProtKB">
        <authorList>
            <consortium name="Ensembl"/>
        </authorList>
    </citation>
    <scope>IDENTIFICATION</scope>
</reference>
<dbReference type="Proteomes" id="UP000694404">
    <property type="component" value="Unplaced"/>
</dbReference>
<feature type="domain" description="Olfactomedin-like" evidence="4">
    <location>
        <begin position="299"/>
        <end position="561"/>
    </location>
</feature>
<evidence type="ECO:0000313" key="6">
    <source>
        <dbReference type="Proteomes" id="UP000694404"/>
    </source>
</evidence>
<reference evidence="5" key="2">
    <citation type="submission" date="2025-09" db="UniProtKB">
        <authorList>
            <consortium name="Ensembl"/>
        </authorList>
    </citation>
    <scope>IDENTIFICATION</scope>
</reference>
<comment type="subcellular location">
    <subcellularLocation>
        <location evidence="1">Secreted</location>
    </subcellularLocation>
</comment>
<evidence type="ECO:0000259" key="4">
    <source>
        <dbReference type="PROSITE" id="PS51132"/>
    </source>
</evidence>